<evidence type="ECO:0000256" key="3">
    <source>
        <dbReference type="SAM" id="MobiDB-lite"/>
    </source>
</evidence>
<keyword evidence="1 4" id="KW-0732">Signal</keyword>
<accession>A0A8S4BQX4</accession>
<feature type="compositionally biased region" description="Basic and acidic residues" evidence="3">
    <location>
        <begin position="292"/>
        <end position="304"/>
    </location>
</feature>
<dbReference type="OrthoDB" id="6380629at2759"/>
<dbReference type="PANTHER" id="PTHR24637:SF417">
    <property type="entry name" value="COL_CUTICLE_N DOMAIN-CONTAINING PROTEIN"/>
    <property type="match status" value="1"/>
</dbReference>
<feature type="chain" id="PRO_5035811970" evidence="4">
    <location>
        <begin position="23"/>
        <end position="668"/>
    </location>
</feature>
<dbReference type="Proteomes" id="UP000677803">
    <property type="component" value="Unassembled WGS sequence"/>
</dbReference>
<feature type="region of interest" description="Disordered" evidence="3">
    <location>
        <begin position="252"/>
        <end position="315"/>
    </location>
</feature>
<organism evidence="6 7">
    <name type="scientific">Menidia menidia</name>
    <name type="common">Atlantic silverside</name>
    <dbReference type="NCBI Taxonomy" id="238744"/>
    <lineage>
        <taxon>Eukaryota</taxon>
        <taxon>Metazoa</taxon>
        <taxon>Chordata</taxon>
        <taxon>Craniata</taxon>
        <taxon>Vertebrata</taxon>
        <taxon>Euteleostomi</taxon>
        <taxon>Actinopterygii</taxon>
        <taxon>Neopterygii</taxon>
        <taxon>Teleostei</taxon>
        <taxon>Neoteleostei</taxon>
        <taxon>Acanthomorphata</taxon>
        <taxon>Ovalentaria</taxon>
        <taxon>Atherinomorphae</taxon>
        <taxon>Atheriniformes</taxon>
        <taxon>Atherinopsidae</taxon>
        <taxon>Menidiinae</taxon>
        <taxon>Menidia</taxon>
    </lineage>
</organism>
<reference evidence="6" key="1">
    <citation type="submission" date="2021-05" db="EMBL/GenBank/DDBJ databases">
        <authorList>
            <person name="Tigano A."/>
        </authorList>
    </citation>
    <scope>NUCLEOTIDE SEQUENCE</scope>
</reference>
<dbReference type="InterPro" id="IPR048287">
    <property type="entry name" value="TSPN-like_N"/>
</dbReference>
<dbReference type="AlphaFoldDB" id="A0A8S4BQX4"/>
<dbReference type="SMART" id="SM00210">
    <property type="entry name" value="TSPN"/>
    <property type="match status" value="1"/>
</dbReference>
<dbReference type="SUPFAM" id="SSF49899">
    <property type="entry name" value="Concanavalin A-like lectins/glucanases"/>
    <property type="match status" value="1"/>
</dbReference>
<proteinExistence type="predicted"/>
<gene>
    <name evidence="6" type="ORF">MMEN_LOCUS20724</name>
</gene>
<protein>
    <submittedName>
        <fullName evidence="6">(Atlantic silverside) hypothetical protein</fullName>
    </submittedName>
</protein>
<dbReference type="Gene3D" id="2.60.120.200">
    <property type="match status" value="1"/>
</dbReference>
<dbReference type="InterPro" id="IPR013320">
    <property type="entry name" value="ConA-like_dom_sf"/>
</dbReference>
<dbReference type="EMBL" id="CAJRST010039999">
    <property type="protein sequence ID" value="CAG6017433.1"/>
    <property type="molecule type" value="Genomic_DNA"/>
</dbReference>
<feature type="signal peptide" evidence="4">
    <location>
        <begin position="1"/>
        <end position="22"/>
    </location>
</feature>
<dbReference type="PANTHER" id="PTHR24637">
    <property type="entry name" value="COLLAGEN"/>
    <property type="match status" value="1"/>
</dbReference>
<evidence type="ECO:0000313" key="7">
    <source>
        <dbReference type="Proteomes" id="UP000677803"/>
    </source>
</evidence>
<evidence type="ECO:0000313" key="6">
    <source>
        <dbReference type="EMBL" id="CAG6017433.1"/>
    </source>
</evidence>
<name>A0A8S4BQX4_9TELE</name>
<feature type="region of interest" description="Disordered" evidence="3">
    <location>
        <begin position="648"/>
        <end position="668"/>
    </location>
</feature>
<sequence length="668" mass="73249">MPAFHVMLVFAAFFSILGLAHCQKMTSFDLLEEFRVPESNGVKRVEGSQPQAVAYRVNPSIHLQRAMSDVYPDGLPTEYSIIATFKLNKETAQTSWNLWQVSDPEGREQVGLRFHGDARLLDFFYTSPNGGHMLRTFHGVEKLFDGEWHKLALSVKGSQVRLLVDCEEVKVESIDEPRPVIRRGYTSIVKRAVGDRSVPVDLQQMEVSCDPEQAYSEGCCELSNVCGGYAEIGLTAGRASCKCMHGQPGIQGPPGIKGHRGLPGKPGDPGRQGNWGLRGNTGDYGNMGETGPKGEEGIKGEKGMRGPWGQVGDRGPKGLKGLKGAAGFKGVRGSPGDIGETGKLGEIGTKGLKGYVGIPGFQGVKVFVAKRGILVQQGGRGREESRVLSEILERGGLLERRGGLGSKDLWAEMAQLDQKVLLEIRVHLEEMAIREGRKAPWGLQEKWVPKAKLVQEVTRVLQESQEDPDLLAHLDLLVTWACLANQDPRVTQESQESKELKVHREKLELRVQKERLETGVSRVHREDGGSVALPAHLVVQVHWESRGYEAREDQMAFRGSLAHQVILVLTALMEKWAYQDSTEKLESQGDKEKEVTVGREVTKEPRVMVSLASLEIKGHKVSVDVLAEFLTASLGSRVRGDMLADLDSGATQASEDPRVSVSPLGVLS</sequence>
<keyword evidence="7" id="KW-1185">Reference proteome</keyword>
<comment type="caution">
    <text evidence="6">The sequence shown here is derived from an EMBL/GenBank/DDBJ whole genome shotgun (WGS) entry which is preliminary data.</text>
</comment>
<feature type="domain" description="Thrombospondin-like N-terminal" evidence="5">
    <location>
        <begin position="27"/>
        <end position="211"/>
    </location>
</feature>
<evidence type="ECO:0000256" key="4">
    <source>
        <dbReference type="SAM" id="SignalP"/>
    </source>
</evidence>
<evidence type="ECO:0000256" key="1">
    <source>
        <dbReference type="ARBA" id="ARBA00022729"/>
    </source>
</evidence>
<evidence type="ECO:0000256" key="2">
    <source>
        <dbReference type="ARBA" id="ARBA00022737"/>
    </source>
</evidence>
<evidence type="ECO:0000259" key="5">
    <source>
        <dbReference type="SMART" id="SM00210"/>
    </source>
</evidence>
<keyword evidence="2" id="KW-0677">Repeat</keyword>